<dbReference type="CDD" id="cd00293">
    <property type="entry name" value="USP-like"/>
    <property type="match status" value="1"/>
</dbReference>
<organism evidence="3 4">
    <name type="scientific">Aurantimonas endophytica</name>
    <dbReference type="NCBI Taxonomy" id="1522175"/>
    <lineage>
        <taxon>Bacteria</taxon>
        <taxon>Pseudomonadati</taxon>
        <taxon>Pseudomonadota</taxon>
        <taxon>Alphaproteobacteria</taxon>
        <taxon>Hyphomicrobiales</taxon>
        <taxon>Aurantimonadaceae</taxon>
        <taxon>Aurantimonas</taxon>
    </lineage>
</organism>
<dbReference type="InterPro" id="IPR006016">
    <property type="entry name" value="UspA"/>
</dbReference>
<dbReference type="Gene3D" id="3.40.50.12370">
    <property type="match status" value="1"/>
</dbReference>
<feature type="domain" description="UspA" evidence="2">
    <location>
        <begin position="132"/>
        <end position="253"/>
    </location>
</feature>
<evidence type="ECO:0000259" key="2">
    <source>
        <dbReference type="Pfam" id="PF00582"/>
    </source>
</evidence>
<dbReference type="PANTHER" id="PTHR46268:SF15">
    <property type="entry name" value="UNIVERSAL STRESS PROTEIN HP_0031"/>
    <property type="match status" value="1"/>
</dbReference>
<comment type="caution">
    <text evidence="3">The sequence shown here is derived from an EMBL/GenBank/DDBJ whole genome shotgun (WGS) entry which is preliminary data.</text>
</comment>
<sequence length="254" mass="27181">MALGLAERQRAHLVGLHVAPDVFVGVPAEVSLDYIEQAQKQIEADATANETTFRDLAAASGIDAEWRLELAQGPGYEAAVTRHVRCADLVITGQPDGFAWRGGDLLTEILLDSGRPILFLPYAGTFPRLGERVLVAWNGGREAARAAFDAVPLLREARNVRILMIDPPRGPSSGLAPADDLAVALARHGVPVEAARTTSGGLAVGDALLNDISDHGADLLVMGCYGHSRFRELLFGGVTRHILEHMTVPVLMSR</sequence>
<dbReference type="Proteomes" id="UP000588647">
    <property type="component" value="Unassembled WGS sequence"/>
</dbReference>
<proteinExistence type="inferred from homology"/>
<protein>
    <submittedName>
        <fullName evidence="3">Nucleotide-binding universal stress UspA family protein</fullName>
    </submittedName>
</protein>
<evidence type="ECO:0000313" key="4">
    <source>
        <dbReference type="Proteomes" id="UP000588647"/>
    </source>
</evidence>
<evidence type="ECO:0000256" key="1">
    <source>
        <dbReference type="ARBA" id="ARBA00008791"/>
    </source>
</evidence>
<dbReference type="InterPro" id="IPR006015">
    <property type="entry name" value="Universal_stress_UspA"/>
</dbReference>
<dbReference type="PANTHER" id="PTHR46268">
    <property type="entry name" value="STRESS RESPONSE PROTEIN NHAX"/>
    <property type="match status" value="1"/>
</dbReference>
<name>A0A7W6HDG6_9HYPH</name>
<comment type="similarity">
    <text evidence="1">Belongs to the universal stress protein A family.</text>
</comment>
<dbReference type="Pfam" id="PF00582">
    <property type="entry name" value="Usp"/>
    <property type="match status" value="1"/>
</dbReference>
<gene>
    <name evidence="3" type="ORF">GGR03_002206</name>
</gene>
<accession>A0A7W6HDG6</accession>
<dbReference type="EMBL" id="JACIEM010000002">
    <property type="protein sequence ID" value="MBB4003131.1"/>
    <property type="molecule type" value="Genomic_DNA"/>
</dbReference>
<dbReference type="PRINTS" id="PR01438">
    <property type="entry name" value="UNVRSLSTRESS"/>
</dbReference>
<dbReference type="AlphaFoldDB" id="A0A7W6HDG6"/>
<evidence type="ECO:0000313" key="3">
    <source>
        <dbReference type="EMBL" id="MBB4003131.1"/>
    </source>
</evidence>
<dbReference type="SUPFAM" id="SSF52402">
    <property type="entry name" value="Adenine nucleotide alpha hydrolases-like"/>
    <property type="match status" value="2"/>
</dbReference>
<reference evidence="3 4" key="1">
    <citation type="submission" date="2020-08" db="EMBL/GenBank/DDBJ databases">
        <title>Genomic Encyclopedia of Type Strains, Phase IV (KMG-IV): sequencing the most valuable type-strain genomes for metagenomic binning, comparative biology and taxonomic classification.</title>
        <authorList>
            <person name="Goeker M."/>
        </authorList>
    </citation>
    <scope>NUCLEOTIDE SEQUENCE [LARGE SCALE GENOMIC DNA]</scope>
    <source>
        <strain evidence="3 4">DSM 103570</strain>
    </source>
</reference>
<keyword evidence="4" id="KW-1185">Reference proteome</keyword>